<gene>
    <name evidence="5" type="ORF">CANTEDRAFT_93034</name>
</gene>
<dbReference type="SUPFAM" id="SSF51905">
    <property type="entry name" value="FAD/NAD(P)-binding domain"/>
    <property type="match status" value="3"/>
</dbReference>
<keyword evidence="6" id="KW-1185">Reference proteome</keyword>
<dbReference type="GO" id="GO:0050660">
    <property type="term" value="F:flavin adenine dinucleotide binding"/>
    <property type="evidence" value="ECO:0007669"/>
    <property type="project" value="InterPro"/>
</dbReference>
<dbReference type="HOGENOM" id="CLU_006937_6_1_1"/>
<dbReference type="KEGG" id="cten:18250249"/>
<dbReference type="RefSeq" id="XP_006685600.1">
    <property type="nucleotide sequence ID" value="XM_006685537.1"/>
</dbReference>
<comment type="similarity">
    <text evidence="1">Belongs to the FAD-binding monooxygenase family.</text>
</comment>
<evidence type="ECO:0000313" key="5">
    <source>
        <dbReference type="EMBL" id="EGV64794.1"/>
    </source>
</evidence>
<dbReference type="PANTHER" id="PTHR42877">
    <property type="entry name" value="L-ORNITHINE N(5)-MONOOXYGENASE-RELATED"/>
    <property type="match status" value="1"/>
</dbReference>
<evidence type="ECO:0000256" key="2">
    <source>
        <dbReference type="ARBA" id="ARBA00022630"/>
    </source>
</evidence>
<dbReference type="InterPro" id="IPR051209">
    <property type="entry name" value="FAD-bind_Monooxygenase_sf"/>
</dbReference>
<dbReference type="AlphaFoldDB" id="G3B0T1"/>
<evidence type="ECO:0000313" key="6">
    <source>
        <dbReference type="Proteomes" id="UP000000707"/>
    </source>
</evidence>
<organism evidence="6">
    <name type="scientific">Candida tenuis (strain ATCC 10573 / BCRC 21748 / CBS 615 / JCM 9827 / NBRC 10315 / NRRL Y-1498 / VKM Y-70)</name>
    <name type="common">Yeast</name>
    <name type="synonym">Yamadazyma tenuis</name>
    <dbReference type="NCBI Taxonomy" id="590646"/>
    <lineage>
        <taxon>Eukaryota</taxon>
        <taxon>Fungi</taxon>
        <taxon>Dikarya</taxon>
        <taxon>Ascomycota</taxon>
        <taxon>Saccharomycotina</taxon>
        <taxon>Pichiomycetes</taxon>
        <taxon>Debaryomycetaceae</taxon>
        <taxon>Yamadazyma</taxon>
    </lineage>
</organism>
<evidence type="ECO:0000256" key="3">
    <source>
        <dbReference type="ARBA" id="ARBA00022827"/>
    </source>
</evidence>
<sequence>MTGAEYTIKEEPAFTPRKIKIIVIGAGASGLNFAREVYQNVPSADLALYDKNPSIGGTWYENRYPGVACDIPSINYQYTWAPSTDWKKYYSSGPEILAYFKKVAKEHGLDKDVHLNCRVVACKWIEEDKKWEVTIQRGEDPNDTFIDSAEVLINATGVLNKWKWPAIKGLENFKGPKLHSANWDTSLSLKDKRVGVIGSGSSAVQIVPNILPQVKSITQFVRSKFWITAGFAQKFAGPKGSNFEYTDEQIQILQKDPKKYLTYRKNIESDLNKRFRSVLKGSIEQKEARAFAEQEMKTKLAPKPEIAEKVIPQDFGVGCRRPTPGNGFLEALCDEKTNLVYDDIDEITETGLRTKDGKHHEFDVLVCATGFDVSWVPHFPLIGRGGKDLRDEWKEKPETYLSVSVPNYPNYLIFMGPHAPYAHGSVLPMTEAIAKNFIKIIQRVATESITSFEPKQEAVQDFINQRKTFLQRTIWNDPCRSWFKQGTYDGELMMWPGSRIHFFEIMSSPRWEDYNLTYELDNRFSYFGNGFHVREFDNRDLSWYLGLLGDKDEEPEYSDEYLKEFLVKS</sequence>
<dbReference type="InterPro" id="IPR036188">
    <property type="entry name" value="FAD/NAD-bd_sf"/>
</dbReference>
<keyword evidence="4" id="KW-0560">Oxidoreductase</keyword>
<proteinExistence type="inferred from homology"/>
<dbReference type="Pfam" id="PF00743">
    <property type="entry name" value="FMO-like"/>
    <property type="match status" value="1"/>
</dbReference>
<dbReference type="GO" id="GO:0050661">
    <property type="term" value="F:NADP binding"/>
    <property type="evidence" value="ECO:0007669"/>
    <property type="project" value="InterPro"/>
</dbReference>
<reference evidence="5 6" key="1">
    <citation type="journal article" date="2011" name="Proc. Natl. Acad. Sci. U.S.A.">
        <title>Comparative genomics of xylose-fermenting fungi for enhanced biofuel production.</title>
        <authorList>
            <person name="Wohlbach D.J."/>
            <person name="Kuo A."/>
            <person name="Sato T.K."/>
            <person name="Potts K.M."/>
            <person name="Salamov A.A."/>
            <person name="LaButti K.M."/>
            <person name="Sun H."/>
            <person name="Clum A."/>
            <person name="Pangilinan J.L."/>
            <person name="Lindquist E.A."/>
            <person name="Lucas S."/>
            <person name="Lapidus A."/>
            <person name="Jin M."/>
            <person name="Gunawan C."/>
            <person name="Balan V."/>
            <person name="Dale B.E."/>
            <person name="Jeffries T.W."/>
            <person name="Zinkel R."/>
            <person name="Barry K.W."/>
            <person name="Grigoriev I.V."/>
            <person name="Gasch A.P."/>
        </authorList>
    </citation>
    <scope>NUCLEOTIDE SEQUENCE [LARGE SCALE GENOMIC DNA]</scope>
    <source>
        <strain evidence="6">ATCC 10573 / BCRC 21748 / CBS 615 / JCM 9827 / NBRC 10315 / NRRL Y-1498 / VKM Y-70</strain>
    </source>
</reference>
<dbReference type="Proteomes" id="UP000000707">
    <property type="component" value="Unassembled WGS sequence"/>
</dbReference>
<accession>G3B0T1</accession>
<keyword evidence="3" id="KW-0274">FAD</keyword>
<dbReference type="eggNOG" id="KOG1399">
    <property type="taxonomic scope" value="Eukaryota"/>
</dbReference>
<dbReference type="EMBL" id="GL996515">
    <property type="protein sequence ID" value="EGV64794.1"/>
    <property type="molecule type" value="Genomic_DNA"/>
</dbReference>
<evidence type="ECO:0000256" key="4">
    <source>
        <dbReference type="ARBA" id="ARBA00023002"/>
    </source>
</evidence>
<keyword evidence="2" id="KW-0285">Flavoprotein</keyword>
<dbReference type="InterPro" id="IPR020946">
    <property type="entry name" value="Flavin_mOase-like"/>
</dbReference>
<dbReference type="OrthoDB" id="4023354at2759"/>
<dbReference type="Gene3D" id="3.50.50.60">
    <property type="entry name" value="FAD/NAD(P)-binding domain"/>
    <property type="match status" value="2"/>
</dbReference>
<protein>
    <submittedName>
        <fullName evidence="5">Putative MoxY</fullName>
    </submittedName>
</protein>
<evidence type="ECO:0000256" key="1">
    <source>
        <dbReference type="ARBA" id="ARBA00010139"/>
    </source>
</evidence>
<dbReference type="PANTHER" id="PTHR42877:SF7">
    <property type="entry name" value="FLAVIN-BINDING MONOOXYGENASE-RELATED"/>
    <property type="match status" value="1"/>
</dbReference>
<name>G3B0T1_CANTC</name>
<dbReference type="GeneID" id="18250249"/>
<dbReference type="GO" id="GO:0004499">
    <property type="term" value="F:N,N-dimethylaniline monooxygenase activity"/>
    <property type="evidence" value="ECO:0007669"/>
    <property type="project" value="InterPro"/>
</dbReference>